<feature type="compositionally biased region" description="Polar residues" evidence="2">
    <location>
        <begin position="377"/>
        <end position="387"/>
    </location>
</feature>
<dbReference type="AlphaFoldDB" id="A0A8H7W5N8"/>
<reference evidence="3" key="1">
    <citation type="submission" date="2021-02" db="EMBL/GenBank/DDBJ databases">
        <title>Genome sequence Cadophora malorum strain M34.</title>
        <authorList>
            <person name="Stefanovic E."/>
            <person name="Vu D."/>
            <person name="Scully C."/>
            <person name="Dijksterhuis J."/>
            <person name="Roader J."/>
            <person name="Houbraken J."/>
        </authorList>
    </citation>
    <scope>NUCLEOTIDE SEQUENCE</scope>
    <source>
        <strain evidence="3">M34</strain>
    </source>
</reference>
<keyword evidence="1" id="KW-0175">Coiled coil</keyword>
<name>A0A8H7W5N8_9HELO</name>
<dbReference type="EMBL" id="JAFJYH010000192">
    <property type="protein sequence ID" value="KAG4416262.1"/>
    <property type="molecule type" value="Genomic_DNA"/>
</dbReference>
<evidence type="ECO:0000313" key="3">
    <source>
        <dbReference type="EMBL" id="KAG4416262.1"/>
    </source>
</evidence>
<evidence type="ECO:0000256" key="1">
    <source>
        <dbReference type="SAM" id="Coils"/>
    </source>
</evidence>
<feature type="compositionally biased region" description="Polar residues" evidence="2">
    <location>
        <begin position="1"/>
        <end position="27"/>
    </location>
</feature>
<gene>
    <name evidence="3" type="ORF">IFR04_010608</name>
</gene>
<feature type="compositionally biased region" description="Low complexity" evidence="2">
    <location>
        <begin position="407"/>
        <end position="417"/>
    </location>
</feature>
<protein>
    <submittedName>
        <fullName evidence="3">Uncharacterized protein</fullName>
    </submittedName>
</protein>
<feature type="region of interest" description="Disordered" evidence="2">
    <location>
        <begin position="186"/>
        <end position="217"/>
    </location>
</feature>
<feature type="region of interest" description="Disordered" evidence="2">
    <location>
        <begin position="370"/>
        <end position="421"/>
    </location>
</feature>
<comment type="caution">
    <text evidence="3">The sequence shown here is derived from an EMBL/GenBank/DDBJ whole genome shotgun (WGS) entry which is preliminary data.</text>
</comment>
<evidence type="ECO:0000256" key="2">
    <source>
        <dbReference type="SAM" id="MobiDB-lite"/>
    </source>
</evidence>
<feature type="region of interest" description="Disordered" evidence="2">
    <location>
        <begin position="1"/>
        <end position="53"/>
    </location>
</feature>
<dbReference type="Proteomes" id="UP000664132">
    <property type="component" value="Unassembled WGS sequence"/>
</dbReference>
<dbReference type="OrthoDB" id="5377009at2759"/>
<proteinExistence type="predicted"/>
<accession>A0A8H7W5N8</accession>
<evidence type="ECO:0000313" key="4">
    <source>
        <dbReference type="Proteomes" id="UP000664132"/>
    </source>
</evidence>
<feature type="coiled-coil region" evidence="1">
    <location>
        <begin position="297"/>
        <end position="331"/>
    </location>
</feature>
<organism evidence="3 4">
    <name type="scientific">Cadophora malorum</name>
    <dbReference type="NCBI Taxonomy" id="108018"/>
    <lineage>
        <taxon>Eukaryota</taxon>
        <taxon>Fungi</taxon>
        <taxon>Dikarya</taxon>
        <taxon>Ascomycota</taxon>
        <taxon>Pezizomycotina</taxon>
        <taxon>Leotiomycetes</taxon>
        <taxon>Helotiales</taxon>
        <taxon>Ploettnerulaceae</taxon>
        <taxon>Cadophora</taxon>
    </lineage>
</organism>
<sequence>MLHTSPTKTKTSALSLTPNGIPSTISNPKHRANTPARRTISARDISAATSRDSSGQVWAEDYYSLDIGGPNSGEQDLGIPSPPLAATLTSRPFLKSVPLSADEESYPARQPRTHQRSLTALLPFQTNSTGPESPTKVDIEGDFMPTLTGDKEGVIKIADRRGGLSSWFTGSSAPLTVGIPIMEQETNTSRDASPQRPAAKLQRRPTEPTSPPRTNTGGMFGFFAPKSPAKSPQTVQIPAELNNDEFLTLDVTSALFPSGEPSAQDPFSPAAFKNLLMNAEGLLLKLQTAYKLRTLSLHEISAEKEAMSEELEEAETRAKCLKSQLDDMAHQMSMKDASIADLAAELAAEKQARAEEKLAREQSIALVKARAERDMQRGSNSNISIDTTSEDLGISGPDGRRRKRISGDSSSLSIDGESGSEFEADSVFSRSRSPTFTMSSVSVAGTMDSTPEIMQASFARVVPNPGQNPGRPKMTQQRSTFQKILSGMGSSNEAEVENERDPYEGIGMGEEGCSNCRGKDASVAWDTVGLMRAENKGLKERVGNLEAAVEGALDLCNGLV</sequence>
<keyword evidence="4" id="KW-1185">Reference proteome</keyword>